<evidence type="ECO:0000313" key="1">
    <source>
        <dbReference type="EMBL" id="ASU85879.1"/>
    </source>
</evidence>
<dbReference type="AlphaFoldDB" id="A0A223SCY2"/>
<name>A0A223SCY2_9ACTN</name>
<accession>A0A223SCY2</accession>
<protein>
    <submittedName>
        <fullName evidence="1">Uncharacterized protein</fullName>
    </submittedName>
</protein>
<sequence>MVEYSQLHIALARTAVERAAPDELPLFDVTSDAYFARRKQSRRHRNADRMLDFGVDEAVTLVSHAALVAAGYSVDYLAQRSGEAAGQVVERTTASWWKRLMVWKREPEEPTQPTAQPDDVEQPISLTRDQLAAVRELAHQRSVDAGVSDETARLIADSIVGELALLPHEH</sequence>
<evidence type="ECO:0000313" key="2">
    <source>
        <dbReference type="Proteomes" id="UP000215005"/>
    </source>
</evidence>
<dbReference type="Proteomes" id="UP000215005">
    <property type="component" value="Chromosome"/>
</dbReference>
<dbReference type="KEGG" id="ngv:CDO52_26515"/>
<proteinExistence type="predicted"/>
<dbReference type="EMBL" id="CP022753">
    <property type="protein sequence ID" value="ASU85879.1"/>
    <property type="molecule type" value="Genomic_DNA"/>
</dbReference>
<reference evidence="1 2" key="1">
    <citation type="submission" date="2017-08" db="EMBL/GenBank/DDBJ databases">
        <title>The complete genome sequence of Nocardiopsis gilva YIM 90087.</title>
        <authorList>
            <person name="Yin M."/>
            <person name="Tang S."/>
        </authorList>
    </citation>
    <scope>NUCLEOTIDE SEQUENCE [LARGE SCALE GENOMIC DNA]</scope>
    <source>
        <strain evidence="1 2">YIM 90087</strain>
    </source>
</reference>
<organism evidence="1 2">
    <name type="scientific">Nocardiopsis gilva YIM 90087</name>
    <dbReference type="NCBI Taxonomy" id="1235441"/>
    <lineage>
        <taxon>Bacteria</taxon>
        <taxon>Bacillati</taxon>
        <taxon>Actinomycetota</taxon>
        <taxon>Actinomycetes</taxon>
        <taxon>Streptosporangiales</taxon>
        <taxon>Nocardiopsidaceae</taxon>
        <taxon>Nocardiopsis</taxon>
    </lineage>
</organism>
<gene>
    <name evidence="1" type="ORF">CDO52_26515</name>
</gene>
<keyword evidence="2" id="KW-1185">Reference proteome</keyword>